<feature type="compositionally biased region" description="Basic and acidic residues" evidence="1">
    <location>
        <begin position="15"/>
        <end position="24"/>
    </location>
</feature>
<dbReference type="AlphaFoldDB" id="A0A5C6BS19"/>
<feature type="region of interest" description="Disordered" evidence="1">
    <location>
        <begin position="1"/>
        <end position="24"/>
    </location>
</feature>
<reference evidence="2 3" key="1">
    <citation type="journal article" date="2020" name="Antonie Van Leeuwenhoek">
        <title>Rhodopirellula heiligendammensis sp. nov., Rhodopirellula pilleata sp. nov., and Rhodopirellula solitaria sp. nov. isolated from natural or artificial marine surfaces in Northern Germany and California, USA, and emended description of the genus Rhodopirellula.</title>
        <authorList>
            <person name="Kallscheuer N."/>
            <person name="Wiegand S."/>
            <person name="Jogler M."/>
            <person name="Boedeker C."/>
            <person name="Peeters S.H."/>
            <person name="Rast P."/>
            <person name="Heuer A."/>
            <person name="Jetten M.S.M."/>
            <person name="Rohde M."/>
            <person name="Jogler C."/>
        </authorList>
    </citation>
    <scope>NUCLEOTIDE SEQUENCE [LARGE SCALE GENOMIC DNA]</scope>
    <source>
        <strain evidence="2 3">Poly21</strain>
    </source>
</reference>
<dbReference type="EMBL" id="SJPU01000002">
    <property type="protein sequence ID" value="TWU15050.1"/>
    <property type="molecule type" value="Genomic_DNA"/>
</dbReference>
<protein>
    <submittedName>
        <fullName evidence="2">Uncharacterized protein</fullName>
    </submittedName>
</protein>
<comment type="caution">
    <text evidence="2">The sequence shown here is derived from an EMBL/GenBank/DDBJ whole genome shotgun (WGS) entry which is preliminary data.</text>
</comment>
<dbReference type="RefSeq" id="WP_146407016.1">
    <property type="nucleotide sequence ID" value="NZ_SJPU01000002.1"/>
</dbReference>
<name>A0A5C6BS19_9BACT</name>
<evidence type="ECO:0000256" key="1">
    <source>
        <dbReference type="SAM" id="MobiDB-lite"/>
    </source>
</evidence>
<proteinExistence type="predicted"/>
<dbReference type="Proteomes" id="UP000319908">
    <property type="component" value="Unassembled WGS sequence"/>
</dbReference>
<evidence type="ECO:0000313" key="2">
    <source>
        <dbReference type="EMBL" id="TWU15050.1"/>
    </source>
</evidence>
<keyword evidence="3" id="KW-1185">Reference proteome</keyword>
<organism evidence="2 3">
    <name type="scientific">Allorhodopirellula heiligendammensis</name>
    <dbReference type="NCBI Taxonomy" id="2714739"/>
    <lineage>
        <taxon>Bacteria</taxon>
        <taxon>Pseudomonadati</taxon>
        <taxon>Planctomycetota</taxon>
        <taxon>Planctomycetia</taxon>
        <taxon>Pirellulales</taxon>
        <taxon>Pirellulaceae</taxon>
        <taxon>Allorhodopirellula</taxon>
    </lineage>
</organism>
<gene>
    <name evidence="2" type="ORF">Poly21_22410</name>
</gene>
<sequence>MTEEPANYELTPVGRSDRKVDAPASDELQRARELAACLAFAIHQANMQKRYQVSLSIEEAEELCQLLHDSIRTADQLTAKVGGR</sequence>
<accession>A0A5C6BS19</accession>
<evidence type="ECO:0000313" key="3">
    <source>
        <dbReference type="Proteomes" id="UP000319908"/>
    </source>
</evidence>